<dbReference type="RefSeq" id="WP_207165409.1">
    <property type="nucleotide sequence ID" value="NZ_CP071382.1"/>
</dbReference>
<evidence type="ECO:0000256" key="2">
    <source>
        <dbReference type="ARBA" id="ARBA00022771"/>
    </source>
</evidence>
<keyword evidence="6" id="KW-1185">Reference proteome</keyword>
<reference evidence="5 6" key="1">
    <citation type="submission" date="2021-03" db="EMBL/GenBank/DDBJ databases">
        <title>Geobacter metallireducens gen. nov. sp. nov., a microorganism capable of coupling the complete oxidation of organic compounds to the reduction of iron and other metals.</title>
        <authorList>
            <person name="Li Y."/>
        </authorList>
    </citation>
    <scope>NUCLEOTIDE SEQUENCE [LARGE SCALE GENOMIC DNA]</scope>
    <source>
        <strain evidence="5 6">Jerry-YX</strain>
    </source>
</reference>
<keyword evidence="2" id="KW-0863">Zinc-finger</keyword>
<evidence type="ECO:0000259" key="4">
    <source>
        <dbReference type="Pfam" id="PF01096"/>
    </source>
</evidence>
<keyword evidence="1" id="KW-0479">Metal-binding</keyword>
<evidence type="ECO:0000313" key="5">
    <source>
        <dbReference type="EMBL" id="QSV47298.1"/>
    </source>
</evidence>
<sequence>MHFRKGDEPAGRVLRCNDCGNKGK</sequence>
<dbReference type="Pfam" id="PF01096">
    <property type="entry name" value="Zn_ribbon_TFIIS"/>
    <property type="match status" value="1"/>
</dbReference>
<protein>
    <recommendedName>
        <fullName evidence="4">TFIIS-type domain-containing protein</fullName>
    </recommendedName>
</protein>
<name>A0ABX7Q8T2_9BACT</name>
<dbReference type="Proteomes" id="UP000663651">
    <property type="component" value="Chromosome"/>
</dbReference>
<dbReference type="InterPro" id="IPR001222">
    <property type="entry name" value="Znf_TFIIS"/>
</dbReference>
<keyword evidence="3" id="KW-0862">Zinc</keyword>
<feature type="domain" description="TFIIS-type" evidence="4">
    <location>
        <begin position="1"/>
        <end position="22"/>
    </location>
</feature>
<organism evidence="5 6">
    <name type="scientific">Geobacter benzoatilyticus</name>
    <dbReference type="NCBI Taxonomy" id="2815309"/>
    <lineage>
        <taxon>Bacteria</taxon>
        <taxon>Pseudomonadati</taxon>
        <taxon>Thermodesulfobacteriota</taxon>
        <taxon>Desulfuromonadia</taxon>
        <taxon>Geobacterales</taxon>
        <taxon>Geobacteraceae</taxon>
        <taxon>Geobacter</taxon>
    </lineage>
</organism>
<evidence type="ECO:0000256" key="1">
    <source>
        <dbReference type="ARBA" id="ARBA00022723"/>
    </source>
</evidence>
<proteinExistence type="predicted"/>
<evidence type="ECO:0000313" key="6">
    <source>
        <dbReference type="Proteomes" id="UP000663651"/>
    </source>
</evidence>
<accession>A0ABX7Q8T2</accession>
<evidence type="ECO:0000256" key="3">
    <source>
        <dbReference type="ARBA" id="ARBA00022833"/>
    </source>
</evidence>
<gene>
    <name evidence="5" type="ORF">JZM60_01900</name>
</gene>
<dbReference type="EMBL" id="CP071382">
    <property type="protein sequence ID" value="QSV47298.1"/>
    <property type="molecule type" value="Genomic_DNA"/>
</dbReference>